<dbReference type="PANTHER" id="PTHR11945">
    <property type="entry name" value="MADS BOX PROTEIN"/>
    <property type="match status" value="1"/>
</dbReference>
<dbReference type="GO" id="GO:0000978">
    <property type="term" value="F:RNA polymerase II cis-regulatory region sequence-specific DNA binding"/>
    <property type="evidence" value="ECO:0007669"/>
    <property type="project" value="TreeGrafter"/>
</dbReference>
<organism evidence="9 10">
    <name type="scientific">Senna tora</name>
    <dbReference type="NCBI Taxonomy" id="362788"/>
    <lineage>
        <taxon>Eukaryota</taxon>
        <taxon>Viridiplantae</taxon>
        <taxon>Streptophyta</taxon>
        <taxon>Embryophyta</taxon>
        <taxon>Tracheophyta</taxon>
        <taxon>Spermatophyta</taxon>
        <taxon>Magnoliopsida</taxon>
        <taxon>eudicotyledons</taxon>
        <taxon>Gunneridae</taxon>
        <taxon>Pentapetalae</taxon>
        <taxon>rosids</taxon>
        <taxon>fabids</taxon>
        <taxon>Fabales</taxon>
        <taxon>Fabaceae</taxon>
        <taxon>Caesalpinioideae</taxon>
        <taxon>Cassia clade</taxon>
        <taxon>Senna</taxon>
    </lineage>
</organism>
<evidence type="ECO:0000313" key="10">
    <source>
        <dbReference type="Proteomes" id="UP000634136"/>
    </source>
</evidence>
<keyword evidence="10" id="KW-1185">Reference proteome</keyword>
<protein>
    <submittedName>
        <fullName evidence="9">Agamous-like MADS-box protein AGL62</fullName>
    </submittedName>
</protein>
<evidence type="ECO:0000256" key="1">
    <source>
        <dbReference type="ARBA" id="ARBA00004123"/>
    </source>
</evidence>
<evidence type="ECO:0000256" key="2">
    <source>
        <dbReference type="ARBA" id="ARBA00023015"/>
    </source>
</evidence>
<dbReference type="EMBL" id="JAAIUW010000001">
    <property type="protein sequence ID" value="KAF7843671.1"/>
    <property type="molecule type" value="Genomic_DNA"/>
</dbReference>
<keyword evidence="6" id="KW-0175">Coiled coil</keyword>
<dbReference type="InterPro" id="IPR002100">
    <property type="entry name" value="TF_MADSbox"/>
</dbReference>
<evidence type="ECO:0000259" key="8">
    <source>
        <dbReference type="PROSITE" id="PS50066"/>
    </source>
</evidence>
<dbReference type="Gene3D" id="3.40.1810.10">
    <property type="entry name" value="Transcription factor, MADS-box"/>
    <property type="match status" value="1"/>
</dbReference>
<evidence type="ECO:0000256" key="3">
    <source>
        <dbReference type="ARBA" id="ARBA00023125"/>
    </source>
</evidence>
<dbReference type="GO" id="GO:0046983">
    <property type="term" value="F:protein dimerization activity"/>
    <property type="evidence" value="ECO:0007669"/>
    <property type="project" value="InterPro"/>
</dbReference>
<evidence type="ECO:0000256" key="6">
    <source>
        <dbReference type="SAM" id="Coils"/>
    </source>
</evidence>
<evidence type="ECO:0000256" key="4">
    <source>
        <dbReference type="ARBA" id="ARBA00023163"/>
    </source>
</evidence>
<dbReference type="PROSITE" id="PS50066">
    <property type="entry name" value="MADS_BOX_2"/>
    <property type="match status" value="1"/>
</dbReference>
<keyword evidence="5" id="KW-0539">Nucleus</keyword>
<keyword evidence="3" id="KW-0238">DNA-binding</keyword>
<comment type="subcellular location">
    <subcellularLocation>
        <location evidence="1">Nucleus</location>
    </subcellularLocation>
</comment>
<evidence type="ECO:0000313" key="9">
    <source>
        <dbReference type="EMBL" id="KAF7843671.1"/>
    </source>
</evidence>
<dbReference type="PRINTS" id="PR00404">
    <property type="entry name" value="MADSDOMAIN"/>
</dbReference>
<gene>
    <name evidence="9" type="ORF">G2W53_000576</name>
</gene>
<feature type="compositionally biased region" description="Low complexity" evidence="7">
    <location>
        <begin position="89"/>
        <end position="105"/>
    </location>
</feature>
<keyword evidence="4" id="KW-0804">Transcription</keyword>
<feature type="region of interest" description="Disordered" evidence="7">
    <location>
        <begin position="1"/>
        <end position="20"/>
    </location>
</feature>
<sequence length="189" mass="21132">MESKGNKLITQVPNRQRMKRKTEIKRLESKSKLQVTFSKRKLGLFRKAAELSLLCDSQTAVVVFSQNGKIFSSGHPDPDSVFSRYLSRASSPSSDPSEAESTTAAAAPVIRQYEEAMKELEEEKEKTLDAMVDVLASAACGNGFWWNRSVEEMDLEDALEFKKCAQELRRNLLAETEKKKKAAAAGDHD</sequence>
<feature type="region of interest" description="Disordered" evidence="7">
    <location>
        <begin position="82"/>
        <end position="105"/>
    </location>
</feature>
<dbReference type="Proteomes" id="UP000634136">
    <property type="component" value="Unassembled WGS sequence"/>
</dbReference>
<feature type="domain" description="MADS-box" evidence="8">
    <location>
        <begin position="17"/>
        <end position="77"/>
    </location>
</feature>
<comment type="caution">
    <text evidence="9">The sequence shown here is derived from an EMBL/GenBank/DDBJ whole genome shotgun (WGS) entry which is preliminary data.</text>
</comment>
<dbReference type="AlphaFoldDB" id="A0A835CHU0"/>
<evidence type="ECO:0000256" key="7">
    <source>
        <dbReference type="SAM" id="MobiDB-lite"/>
    </source>
</evidence>
<accession>A0A835CHU0</accession>
<dbReference type="Pfam" id="PF00319">
    <property type="entry name" value="SRF-TF"/>
    <property type="match status" value="1"/>
</dbReference>
<proteinExistence type="predicted"/>
<evidence type="ECO:0000256" key="5">
    <source>
        <dbReference type="ARBA" id="ARBA00023242"/>
    </source>
</evidence>
<dbReference type="InterPro" id="IPR036879">
    <property type="entry name" value="TF_MADSbox_sf"/>
</dbReference>
<dbReference type="SMART" id="SM00432">
    <property type="entry name" value="MADS"/>
    <property type="match status" value="1"/>
</dbReference>
<dbReference type="SUPFAM" id="SSF55455">
    <property type="entry name" value="SRF-like"/>
    <property type="match status" value="1"/>
</dbReference>
<feature type="coiled-coil region" evidence="6">
    <location>
        <begin position="110"/>
        <end position="137"/>
    </location>
</feature>
<name>A0A835CHU0_9FABA</name>
<dbReference type="GO" id="GO:0005634">
    <property type="term" value="C:nucleus"/>
    <property type="evidence" value="ECO:0007669"/>
    <property type="project" value="UniProtKB-SubCell"/>
</dbReference>
<keyword evidence="2" id="KW-0805">Transcription regulation</keyword>
<dbReference type="OrthoDB" id="2284405at2759"/>
<dbReference type="GO" id="GO:0000981">
    <property type="term" value="F:DNA-binding transcription factor activity, RNA polymerase II-specific"/>
    <property type="evidence" value="ECO:0007669"/>
    <property type="project" value="TreeGrafter"/>
</dbReference>
<dbReference type="PANTHER" id="PTHR11945:SF805">
    <property type="entry name" value="BOX PROTEIN, PUTATIVE-RELATED"/>
    <property type="match status" value="1"/>
</dbReference>
<reference evidence="9" key="1">
    <citation type="submission" date="2020-09" db="EMBL/GenBank/DDBJ databases">
        <title>Genome-Enabled Discovery of Anthraquinone Biosynthesis in Senna tora.</title>
        <authorList>
            <person name="Kang S.-H."/>
            <person name="Pandey R.P."/>
            <person name="Lee C.-M."/>
            <person name="Sim J.-S."/>
            <person name="Jeong J.-T."/>
            <person name="Choi B.-S."/>
            <person name="Jung M."/>
            <person name="Ginzburg D."/>
            <person name="Zhao K."/>
            <person name="Won S.Y."/>
            <person name="Oh T.-J."/>
            <person name="Yu Y."/>
            <person name="Kim N.-H."/>
            <person name="Lee O.R."/>
            <person name="Lee T.-H."/>
            <person name="Bashyal P."/>
            <person name="Kim T.-S."/>
            <person name="Lee W.-H."/>
            <person name="Kawkins C."/>
            <person name="Kim C.-K."/>
            <person name="Kim J.S."/>
            <person name="Ahn B.O."/>
            <person name="Rhee S.Y."/>
            <person name="Sohng J.K."/>
        </authorList>
    </citation>
    <scope>NUCLEOTIDE SEQUENCE</scope>
    <source>
        <tissue evidence="9">Leaf</tissue>
    </source>
</reference>